<feature type="region of interest" description="Disordered" evidence="1">
    <location>
        <begin position="63"/>
        <end position="85"/>
    </location>
</feature>
<keyword evidence="3" id="KW-1185">Reference proteome</keyword>
<feature type="compositionally biased region" description="Low complexity" evidence="1">
    <location>
        <begin position="74"/>
        <end position="85"/>
    </location>
</feature>
<reference evidence="2 3" key="1">
    <citation type="submission" date="2023-07" db="EMBL/GenBank/DDBJ databases">
        <title>Sequencing the genomes of 1000 actinobacteria strains.</title>
        <authorList>
            <person name="Klenk H.-P."/>
        </authorList>
    </citation>
    <scope>NUCLEOTIDE SEQUENCE [LARGE SCALE GENOMIC DNA]</scope>
    <source>
        <strain evidence="2 3">DSM 43749</strain>
    </source>
</reference>
<dbReference type="RefSeq" id="WP_310304175.1">
    <property type="nucleotide sequence ID" value="NZ_BAAAXB010000001.1"/>
</dbReference>
<protein>
    <submittedName>
        <fullName evidence="2">Uncharacterized protein</fullName>
    </submittedName>
</protein>
<dbReference type="Proteomes" id="UP001268819">
    <property type="component" value="Unassembled WGS sequence"/>
</dbReference>
<accession>A0ABU1PPF8</accession>
<proteinExistence type="predicted"/>
<gene>
    <name evidence="2" type="ORF">J2S66_000934</name>
</gene>
<organism evidence="2 3">
    <name type="scientific">Saccharothrix longispora</name>
    <dbReference type="NCBI Taxonomy" id="33920"/>
    <lineage>
        <taxon>Bacteria</taxon>
        <taxon>Bacillati</taxon>
        <taxon>Actinomycetota</taxon>
        <taxon>Actinomycetes</taxon>
        <taxon>Pseudonocardiales</taxon>
        <taxon>Pseudonocardiaceae</taxon>
        <taxon>Saccharothrix</taxon>
    </lineage>
</organism>
<sequence>MLPVPVVLLRSEAAENAGLLVPRHENTVLHRRLASVRHEPADRFRFAALALADNLIHAGRRQVERKISKRSRARSPSAAASTGTA</sequence>
<evidence type="ECO:0000256" key="1">
    <source>
        <dbReference type="SAM" id="MobiDB-lite"/>
    </source>
</evidence>
<evidence type="ECO:0000313" key="2">
    <source>
        <dbReference type="EMBL" id="MDR6592550.1"/>
    </source>
</evidence>
<evidence type="ECO:0000313" key="3">
    <source>
        <dbReference type="Proteomes" id="UP001268819"/>
    </source>
</evidence>
<name>A0ABU1PPF8_9PSEU</name>
<dbReference type="EMBL" id="JAVDSG010000001">
    <property type="protein sequence ID" value="MDR6592550.1"/>
    <property type="molecule type" value="Genomic_DNA"/>
</dbReference>
<comment type="caution">
    <text evidence="2">The sequence shown here is derived from an EMBL/GenBank/DDBJ whole genome shotgun (WGS) entry which is preliminary data.</text>
</comment>